<dbReference type="PATRIC" id="fig|2041.4.peg.815"/>
<protein>
    <recommendedName>
        <fullName evidence="3">HTH tetR-type domain-containing protein</fullName>
    </recommendedName>
</protein>
<dbReference type="InterPro" id="IPR009057">
    <property type="entry name" value="Homeodomain-like_sf"/>
</dbReference>
<evidence type="ECO:0000313" key="4">
    <source>
        <dbReference type="EMBL" id="ALX03905.1"/>
    </source>
</evidence>
<feature type="DNA-binding region" description="H-T-H motif" evidence="2">
    <location>
        <begin position="23"/>
        <end position="42"/>
    </location>
</feature>
<dbReference type="AlphaFoldDB" id="A0A0U4BEX0"/>
<gene>
    <name evidence="4" type="ORF">AERYTH_03905</name>
</gene>
<dbReference type="InterPro" id="IPR001647">
    <property type="entry name" value="HTH_TetR"/>
</dbReference>
<evidence type="ECO:0000313" key="5">
    <source>
        <dbReference type="Proteomes" id="UP000067689"/>
    </source>
</evidence>
<keyword evidence="5" id="KW-1185">Reference proteome</keyword>
<dbReference type="PROSITE" id="PS50977">
    <property type="entry name" value="HTH_TETR_2"/>
    <property type="match status" value="1"/>
</dbReference>
<feature type="domain" description="HTH tetR-type" evidence="3">
    <location>
        <begin position="1"/>
        <end position="60"/>
    </location>
</feature>
<proteinExistence type="predicted"/>
<sequence length="187" mass="20044">MRRDQLVAAAAQLFEEGGTKAVTHRSVSEAAQVPLATVSYYFASIDQLVDVMFGEALTHWTDEWAALVPEAGTSLSPEEAADRFTAPMRTLSPDRPSHYLNVYLASLARPHLREAVHAMRDACFGSQVAIVAATGAPDPVEVTRGASLLYSGALVAAADREIGLDGVLALLHGHVVELVRRALPQQD</sequence>
<dbReference type="KEGG" id="aer:AERYTH_03905"/>
<dbReference type="Gene3D" id="1.10.357.10">
    <property type="entry name" value="Tetracycline Repressor, domain 2"/>
    <property type="match status" value="1"/>
</dbReference>
<dbReference type="SUPFAM" id="SSF46689">
    <property type="entry name" value="Homeodomain-like"/>
    <property type="match status" value="1"/>
</dbReference>
<evidence type="ECO:0000256" key="1">
    <source>
        <dbReference type="ARBA" id="ARBA00023125"/>
    </source>
</evidence>
<dbReference type="EMBL" id="CP011502">
    <property type="protein sequence ID" value="ALX03905.1"/>
    <property type="molecule type" value="Genomic_DNA"/>
</dbReference>
<dbReference type="Proteomes" id="UP000067689">
    <property type="component" value="Chromosome"/>
</dbReference>
<name>A0A0U4BEX0_9ACTN</name>
<evidence type="ECO:0000259" key="3">
    <source>
        <dbReference type="PROSITE" id="PS50977"/>
    </source>
</evidence>
<dbReference type="Pfam" id="PF00440">
    <property type="entry name" value="TetR_N"/>
    <property type="match status" value="1"/>
</dbReference>
<organism evidence="4 5">
    <name type="scientific">Aeromicrobium erythreum</name>
    <dbReference type="NCBI Taxonomy" id="2041"/>
    <lineage>
        <taxon>Bacteria</taxon>
        <taxon>Bacillati</taxon>
        <taxon>Actinomycetota</taxon>
        <taxon>Actinomycetes</taxon>
        <taxon>Propionibacteriales</taxon>
        <taxon>Nocardioidaceae</taxon>
        <taxon>Aeromicrobium</taxon>
    </lineage>
</organism>
<reference evidence="4 5" key="1">
    <citation type="journal article" date="1991" name="Int. J. Syst. Bacteriol.">
        <title>Description of the erythromycin-producing bacterium Arthrobacter sp. strain NRRL B-3381 as Aeromicrobium erythreum gen. nov., sp. nov.</title>
        <authorList>
            <person name="Miller E.S."/>
            <person name="Woese C.R."/>
            <person name="Brenner S."/>
        </authorList>
    </citation>
    <scope>NUCLEOTIDE SEQUENCE [LARGE SCALE GENOMIC DNA]</scope>
    <source>
        <strain evidence="4 5">AR18</strain>
    </source>
</reference>
<dbReference type="GO" id="GO:0003677">
    <property type="term" value="F:DNA binding"/>
    <property type="evidence" value="ECO:0007669"/>
    <property type="project" value="UniProtKB-UniRule"/>
</dbReference>
<keyword evidence="1 2" id="KW-0238">DNA-binding</keyword>
<accession>A0A0U4BEX0</accession>
<evidence type="ECO:0000256" key="2">
    <source>
        <dbReference type="PROSITE-ProRule" id="PRU00335"/>
    </source>
</evidence>